<proteinExistence type="predicted"/>
<keyword evidence="5" id="KW-0406">Ion transport</keyword>
<evidence type="ECO:0000256" key="8">
    <source>
        <dbReference type="ARBA" id="ARBA00023180"/>
    </source>
</evidence>
<dbReference type="GO" id="GO:0015276">
    <property type="term" value="F:ligand-gated monoatomic ion channel activity"/>
    <property type="evidence" value="ECO:0000318"/>
    <property type="project" value="GO_Central"/>
</dbReference>
<dbReference type="RefSeq" id="XP_002286708.1">
    <property type="nucleotide sequence ID" value="XM_002286672.1"/>
</dbReference>
<dbReference type="SUPFAM" id="SSF53850">
    <property type="entry name" value="Periplasmic binding protein-like II"/>
    <property type="match status" value="1"/>
</dbReference>
<keyword evidence="10" id="KW-0407">Ion channel</keyword>
<accession>B8BQD8</accession>
<evidence type="ECO:0000256" key="2">
    <source>
        <dbReference type="ARBA" id="ARBA00022448"/>
    </source>
</evidence>
<dbReference type="PaxDb" id="35128-Thaps1249"/>
<dbReference type="GO" id="GO:0005886">
    <property type="term" value="C:plasma membrane"/>
    <property type="evidence" value="ECO:0000318"/>
    <property type="project" value="GO_Central"/>
</dbReference>
<dbReference type="InParanoid" id="B8BQD8"/>
<keyword evidence="8" id="KW-0325">Glycoprotein</keyword>
<evidence type="ECO:0000313" key="15">
    <source>
        <dbReference type="Proteomes" id="UP000001449"/>
    </source>
</evidence>
<evidence type="ECO:0000256" key="11">
    <source>
        <dbReference type="SAM" id="Phobius"/>
    </source>
</evidence>
<feature type="chain" id="PRO_5002868863" description="Ionotropic glutamate receptor C-terminal domain-containing protein" evidence="12">
    <location>
        <begin position="31"/>
        <end position="536"/>
    </location>
</feature>
<dbReference type="Pfam" id="PF00060">
    <property type="entry name" value="Lig_chan"/>
    <property type="match status" value="1"/>
</dbReference>
<keyword evidence="9" id="KW-1071">Ligand-gated ion channel</keyword>
<feature type="domain" description="Ionotropic glutamate receptor C-terminal" evidence="13">
    <location>
        <begin position="212"/>
        <end position="479"/>
    </location>
</feature>
<name>B8BQD8_THAPS</name>
<evidence type="ECO:0000256" key="1">
    <source>
        <dbReference type="ARBA" id="ARBA00004141"/>
    </source>
</evidence>
<dbReference type="InterPro" id="IPR001320">
    <property type="entry name" value="Iontro_rcpt_C"/>
</dbReference>
<sequence length="536" mass="59424">MPTSRPAPLSGRLGTIVVTIVVLLTDTLHSSIVDDAPYQTLQFTPNITHRTDLCDRQQLLRVGTIEFKDVLRGIDLSVGLGYLSDGTGNTIYDDEAGDFAASPGFHISILDEVARRAGFSWRDSYGLIMPPYMNDSFRLQPNASVDDLLLWAVNTYDFTFTEWDRTIERMKLGIDFPTGFTDTSTILIADNSDVDKRTFNPFSFLQPFNIFVWLAIILTIALTAFVYRSLKKIYNANEGASRESDSPKVPGINLFYTTMAATGQLLFEPVSQSERLLVLSISFWSLIIISTYTANLASVMISKQQPIYPATSLAEAERKAVPVCVAGDFSIATKIKNKYSNAKLVEVNNFADMYAAMKNGECSLVADGYDRFRLMERNEDINSDCSLEWVGRAEDVSSGGPAVLVDAGVYCTSLVGHALEFYLKEMQMDGFIESAFNRHLNSVSSHSCPEEDDDANPDDAQRLTMADMGGIFLCHAVACVVAVFVSCLERCWSNRKNTRQQSNEVDASEEETPLEERNAIITSRSIYLGQGSNKSL</sequence>
<organism evidence="14 15">
    <name type="scientific">Thalassiosira pseudonana</name>
    <name type="common">Marine diatom</name>
    <name type="synonym">Cyclotella nana</name>
    <dbReference type="NCBI Taxonomy" id="35128"/>
    <lineage>
        <taxon>Eukaryota</taxon>
        <taxon>Sar</taxon>
        <taxon>Stramenopiles</taxon>
        <taxon>Ochrophyta</taxon>
        <taxon>Bacillariophyta</taxon>
        <taxon>Coscinodiscophyceae</taxon>
        <taxon>Thalassiosirophycidae</taxon>
        <taxon>Thalassiosirales</taxon>
        <taxon>Thalassiosiraceae</taxon>
        <taxon>Thalassiosira</taxon>
    </lineage>
</organism>
<keyword evidence="2" id="KW-0813">Transport</keyword>
<feature type="transmembrane region" description="Helical" evidence="11">
    <location>
        <begin position="468"/>
        <end position="488"/>
    </location>
</feature>
<evidence type="ECO:0000256" key="5">
    <source>
        <dbReference type="ARBA" id="ARBA00023065"/>
    </source>
</evidence>
<keyword evidence="4 11" id="KW-1133">Transmembrane helix</keyword>
<protein>
    <recommendedName>
        <fullName evidence="13">Ionotropic glutamate receptor C-terminal domain-containing protein</fullName>
    </recommendedName>
</protein>
<reference evidence="14 15" key="2">
    <citation type="journal article" date="2008" name="Nature">
        <title>The Phaeodactylum genome reveals the evolutionary history of diatom genomes.</title>
        <authorList>
            <person name="Bowler C."/>
            <person name="Allen A.E."/>
            <person name="Badger J.H."/>
            <person name="Grimwood J."/>
            <person name="Jabbari K."/>
            <person name="Kuo A."/>
            <person name="Maheswari U."/>
            <person name="Martens C."/>
            <person name="Maumus F."/>
            <person name="Otillar R.P."/>
            <person name="Rayko E."/>
            <person name="Salamov A."/>
            <person name="Vandepoele K."/>
            <person name="Beszteri B."/>
            <person name="Gruber A."/>
            <person name="Heijde M."/>
            <person name="Katinka M."/>
            <person name="Mock T."/>
            <person name="Valentin K."/>
            <person name="Verret F."/>
            <person name="Berges J.A."/>
            <person name="Brownlee C."/>
            <person name="Cadoret J.P."/>
            <person name="Chiovitti A."/>
            <person name="Choi C.J."/>
            <person name="Coesel S."/>
            <person name="De Martino A."/>
            <person name="Detter J.C."/>
            <person name="Durkin C."/>
            <person name="Falciatore A."/>
            <person name="Fournet J."/>
            <person name="Haruta M."/>
            <person name="Huysman M.J."/>
            <person name="Jenkins B.D."/>
            <person name="Jiroutova K."/>
            <person name="Jorgensen R.E."/>
            <person name="Joubert Y."/>
            <person name="Kaplan A."/>
            <person name="Kroger N."/>
            <person name="Kroth P.G."/>
            <person name="La Roche J."/>
            <person name="Lindquist E."/>
            <person name="Lommer M."/>
            <person name="Martin-Jezequel V."/>
            <person name="Lopez P.J."/>
            <person name="Lucas S."/>
            <person name="Mangogna M."/>
            <person name="McGinnis K."/>
            <person name="Medlin L.K."/>
            <person name="Montsant A."/>
            <person name="Oudot-Le Secq M.P."/>
            <person name="Napoli C."/>
            <person name="Obornik M."/>
            <person name="Parker M.S."/>
            <person name="Petit J.L."/>
            <person name="Porcel B.M."/>
            <person name="Poulsen N."/>
            <person name="Robison M."/>
            <person name="Rychlewski L."/>
            <person name="Rynearson T.A."/>
            <person name="Schmutz J."/>
            <person name="Shapiro H."/>
            <person name="Siaut M."/>
            <person name="Stanley M."/>
            <person name="Sussman M.R."/>
            <person name="Taylor A.R."/>
            <person name="Vardi A."/>
            <person name="von Dassow P."/>
            <person name="Vyverman W."/>
            <person name="Willis A."/>
            <person name="Wyrwicz L.S."/>
            <person name="Rokhsar D.S."/>
            <person name="Weissenbach J."/>
            <person name="Armbrust E.V."/>
            <person name="Green B.R."/>
            <person name="Van de Peer Y."/>
            <person name="Grigoriev I.V."/>
        </authorList>
    </citation>
    <scope>NUCLEOTIDE SEQUENCE [LARGE SCALE GENOMIC DNA]</scope>
    <source>
        <strain evidence="14 15">CCMP1335</strain>
    </source>
</reference>
<dbReference type="Gene3D" id="1.10.287.70">
    <property type="match status" value="1"/>
</dbReference>
<feature type="signal peptide" evidence="12">
    <location>
        <begin position="1"/>
        <end position="30"/>
    </location>
</feature>
<feature type="transmembrane region" description="Helical" evidence="11">
    <location>
        <begin position="210"/>
        <end position="227"/>
    </location>
</feature>
<evidence type="ECO:0000256" key="10">
    <source>
        <dbReference type="ARBA" id="ARBA00023303"/>
    </source>
</evidence>
<evidence type="ECO:0000313" key="14">
    <source>
        <dbReference type="EMBL" id="EED96349.1"/>
    </source>
</evidence>
<keyword evidence="15" id="KW-1185">Reference proteome</keyword>
<dbReference type="HOGENOM" id="CLU_508572_0_0_1"/>
<reference evidence="14 15" key="1">
    <citation type="journal article" date="2004" name="Science">
        <title>The genome of the diatom Thalassiosira pseudonana: ecology, evolution, and metabolism.</title>
        <authorList>
            <person name="Armbrust E.V."/>
            <person name="Berges J.A."/>
            <person name="Bowler C."/>
            <person name="Green B.R."/>
            <person name="Martinez D."/>
            <person name="Putnam N.H."/>
            <person name="Zhou S."/>
            <person name="Allen A.E."/>
            <person name="Apt K.E."/>
            <person name="Bechner M."/>
            <person name="Brzezinski M.A."/>
            <person name="Chaal B.K."/>
            <person name="Chiovitti A."/>
            <person name="Davis A.K."/>
            <person name="Demarest M.S."/>
            <person name="Detter J.C."/>
            <person name="Glavina T."/>
            <person name="Goodstein D."/>
            <person name="Hadi M.Z."/>
            <person name="Hellsten U."/>
            <person name="Hildebrand M."/>
            <person name="Jenkins B.D."/>
            <person name="Jurka J."/>
            <person name="Kapitonov V.V."/>
            <person name="Kroger N."/>
            <person name="Lau W.W."/>
            <person name="Lane T.W."/>
            <person name="Larimer F.W."/>
            <person name="Lippmeier J.C."/>
            <person name="Lucas S."/>
            <person name="Medina M."/>
            <person name="Montsant A."/>
            <person name="Obornik M."/>
            <person name="Parker M.S."/>
            <person name="Palenik B."/>
            <person name="Pazour G.J."/>
            <person name="Richardson P.M."/>
            <person name="Rynearson T.A."/>
            <person name="Saito M.A."/>
            <person name="Schwartz D.C."/>
            <person name="Thamatrakoln K."/>
            <person name="Valentin K."/>
            <person name="Vardi A."/>
            <person name="Wilkerson F.P."/>
            <person name="Rokhsar D.S."/>
        </authorList>
    </citation>
    <scope>NUCLEOTIDE SEQUENCE [LARGE SCALE GENOMIC DNA]</scope>
    <source>
        <strain evidence="14 15">CCMP1335</strain>
    </source>
</reference>
<dbReference type="GeneID" id="7445052"/>
<gene>
    <name evidence="14" type="ORF">THAPSDRAFT_1249</name>
</gene>
<evidence type="ECO:0000256" key="9">
    <source>
        <dbReference type="ARBA" id="ARBA00023286"/>
    </source>
</evidence>
<keyword evidence="12" id="KW-0732">Signal</keyword>
<feature type="transmembrane region" description="Helical" evidence="11">
    <location>
        <begin position="276"/>
        <end position="294"/>
    </location>
</feature>
<dbReference type="AlphaFoldDB" id="B8BQD8"/>
<dbReference type="STRING" id="35128.B8BQD8"/>
<dbReference type="PANTHER" id="PTHR18966">
    <property type="entry name" value="IONOTROPIC GLUTAMATE RECEPTOR"/>
    <property type="match status" value="1"/>
</dbReference>
<comment type="subcellular location">
    <subcellularLocation>
        <location evidence="1">Membrane</location>
        <topology evidence="1">Multi-pass membrane protein</topology>
    </subcellularLocation>
</comment>
<dbReference type="OMA" id="ERNEDIN"/>
<evidence type="ECO:0000256" key="6">
    <source>
        <dbReference type="ARBA" id="ARBA00023136"/>
    </source>
</evidence>
<keyword evidence="7" id="KW-0675">Receptor</keyword>
<dbReference type="KEGG" id="tps:THAPSDRAFT_1249"/>
<dbReference type="Proteomes" id="UP000001449">
    <property type="component" value="Chromosome 1"/>
</dbReference>
<evidence type="ECO:0000256" key="4">
    <source>
        <dbReference type="ARBA" id="ARBA00022989"/>
    </source>
</evidence>
<dbReference type="EMBL" id="CM000638">
    <property type="protein sequence ID" value="EED96349.1"/>
    <property type="molecule type" value="Genomic_DNA"/>
</dbReference>
<evidence type="ECO:0000259" key="13">
    <source>
        <dbReference type="Pfam" id="PF00060"/>
    </source>
</evidence>
<evidence type="ECO:0000256" key="12">
    <source>
        <dbReference type="SAM" id="SignalP"/>
    </source>
</evidence>
<keyword evidence="6 11" id="KW-0472">Membrane</keyword>
<evidence type="ECO:0000256" key="3">
    <source>
        <dbReference type="ARBA" id="ARBA00022692"/>
    </source>
</evidence>
<dbReference type="eggNOG" id="KOG1052">
    <property type="taxonomic scope" value="Eukaryota"/>
</dbReference>
<dbReference type="GO" id="GO:0038023">
    <property type="term" value="F:signaling receptor activity"/>
    <property type="evidence" value="ECO:0000318"/>
    <property type="project" value="GO_Central"/>
</dbReference>
<keyword evidence="3 11" id="KW-0812">Transmembrane</keyword>
<evidence type="ECO:0000256" key="7">
    <source>
        <dbReference type="ARBA" id="ARBA00023170"/>
    </source>
</evidence>
<dbReference type="InterPro" id="IPR015683">
    <property type="entry name" value="Ionotropic_Glu_rcpt"/>
</dbReference>